<dbReference type="InterPro" id="IPR045024">
    <property type="entry name" value="NDH-2"/>
</dbReference>
<evidence type="ECO:0000259" key="6">
    <source>
        <dbReference type="Pfam" id="PF07992"/>
    </source>
</evidence>
<dbReference type="SUPFAM" id="SSF51905">
    <property type="entry name" value="FAD/NAD(P)-binding domain"/>
    <property type="match status" value="1"/>
</dbReference>
<dbReference type="Pfam" id="PF07992">
    <property type="entry name" value="Pyr_redox_2"/>
    <property type="match status" value="1"/>
</dbReference>
<comment type="similarity">
    <text evidence="1">Belongs to the NADH dehydrogenase family.</text>
</comment>
<accession>A0ABQ4PW35</accession>
<evidence type="ECO:0000256" key="4">
    <source>
        <dbReference type="ARBA" id="ARBA00023002"/>
    </source>
</evidence>
<dbReference type="InterPro" id="IPR023753">
    <property type="entry name" value="FAD/NAD-binding_dom"/>
</dbReference>
<reference evidence="7" key="1">
    <citation type="submission" date="2021-05" db="EMBL/GenBank/DDBJ databases">
        <authorList>
            <person name="Tanabe Y."/>
        </authorList>
    </citation>
    <scope>NUCLEOTIDE SEQUENCE</scope>
    <source>
        <strain evidence="7">BOTRYCO-1</strain>
    </source>
</reference>
<protein>
    <submittedName>
        <fullName evidence="7">NADH dehydrogenase</fullName>
    </submittedName>
</protein>
<evidence type="ECO:0000256" key="3">
    <source>
        <dbReference type="ARBA" id="ARBA00022827"/>
    </source>
</evidence>
<keyword evidence="3" id="KW-0274">FAD</keyword>
<dbReference type="PANTHER" id="PTHR43706:SF9">
    <property type="entry name" value="TYPE II NADH:QUINONE OXIDOREDUCTASE"/>
    <property type="match status" value="1"/>
</dbReference>
<dbReference type="PRINTS" id="PR00411">
    <property type="entry name" value="PNDRDTASEI"/>
</dbReference>
<gene>
    <name evidence="7" type="ORF">PsB1_1295</name>
</gene>
<dbReference type="InterPro" id="IPR036188">
    <property type="entry name" value="FAD/NAD-bd_sf"/>
</dbReference>
<dbReference type="PANTHER" id="PTHR43706">
    <property type="entry name" value="NADH DEHYDROGENASE"/>
    <property type="match status" value="1"/>
</dbReference>
<keyword evidence="8" id="KW-1185">Reference proteome</keyword>
<dbReference type="Proteomes" id="UP001161064">
    <property type="component" value="Unassembled WGS sequence"/>
</dbReference>
<keyword evidence="4" id="KW-0560">Oxidoreductase</keyword>
<dbReference type="RefSeq" id="WP_284359921.1">
    <property type="nucleotide sequence ID" value="NZ_BPFZ01000007.1"/>
</dbReference>
<dbReference type="Gene3D" id="3.50.50.100">
    <property type="match status" value="1"/>
</dbReference>
<keyword evidence="5" id="KW-0520">NAD</keyword>
<evidence type="ECO:0000256" key="1">
    <source>
        <dbReference type="ARBA" id="ARBA00005272"/>
    </source>
</evidence>
<evidence type="ECO:0000256" key="2">
    <source>
        <dbReference type="ARBA" id="ARBA00022630"/>
    </source>
</evidence>
<name>A0ABQ4PW35_9PROT</name>
<dbReference type="PRINTS" id="PR00368">
    <property type="entry name" value="FADPNR"/>
</dbReference>
<dbReference type="EMBL" id="BPFZ01000007">
    <property type="protein sequence ID" value="GIU67141.1"/>
    <property type="molecule type" value="Genomic_DNA"/>
</dbReference>
<evidence type="ECO:0000313" key="7">
    <source>
        <dbReference type="EMBL" id="GIU67141.1"/>
    </source>
</evidence>
<sequence length="437" mass="48099">MGQRKTQIVVVGGGAGGLELVRLLGSRYGRKDHDIILIDRNLTHVWKPLLHEVAAGSLDANLDEVGYGGHAVRWGYRFFNGSLESVDRIARTITTAPLLDERGEEIIARHSIRYDYLVLAMGGISNDFGVPGVREHAMFLEDRPQADRFRQKLLNACLRTNHAHQTGDTQAAVRICIVGGGATGVELAAELYNAAKALRHYGLEVFDESKLEVSLIEAGPRILPALDEKLAESAKLELEKLGVNVLDNTQVVKLAKNEVHTGTGAVIAANLIVWAAGVKGAEEIRTLGDLELTRGNQIVVRPTLQTTCDDRIYALGDCASCMLPGRDRPIPPRAQSAHQMASQVFHNLVRAQAGQPQQDFVYHDHGSLVSLSRFSTVGSLMGNLVGGRMRVEGWVARMVYQSLYRMHLIAIHGWWRGLTLIIIGHVNHIIRPKFKLH</sequence>
<keyword evidence="2" id="KW-0285">Flavoprotein</keyword>
<reference evidence="7" key="2">
    <citation type="journal article" date="2023" name="ISME Commun">
        <title>Characterization of a bloom-associated alphaproteobacterial lineage, 'Candidatus Phycosocius': insights into freshwater algal-bacterial interactions.</title>
        <authorList>
            <person name="Tanabe Y."/>
            <person name="Yamaguchi H."/>
            <person name="Yoshida M."/>
            <person name="Kai A."/>
            <person name="Okazaki Y."/>
        </authorList>
    </citation>
    <scope>NUCLEOTIDE SEQUENCE</scope>
    <source>
        <strain evidence="7">BOTRYCO-1</strain>
    </source>
</reference>
<organism evidence="7 8">
    <name type="scientific">Candidatus Phycosocius spiralis</name>
    <dbReference type="NCBI Taxonomy" id="2815099"/>
    <lineage>
        <taxon>Bacteria</taxon>
        <taxon>Pseudomonadati</taxon>
        <taxon>Pseudomonadota</taxon>
        <taxon>Alphaproteobacteria</taxon>
        <taxon>Caulobacterales</taxon>
        <taxon>Caulobacterales incertae sedis</taxon>
        <taxon>Candidatus Phycosocius</taxon>
    </lineage>
</organism>
<comment type="caution">
    <text evidence="7">The sequence shown here is derived from an EMBL/GenBank/DDBJ whole genome shotgun (WGS) entry which is preliminary data.</text>
</comment>
<feature type="domain" description="FAD/NAD(P)-binding" evidence="6">
    <location>
        <begin position="7"/>
        <end position="341"/>
    </location>
</feature>
<proteinExistence type="inferred from homology"/>
<evidence type="ECO:0000313" key="8">
    <source>
        <dbReference type="Proteomes" id="UP001161064"/>
    </source>
</evidence>
<evidence type="ECO:0000256" key="5">
    <source>
        <dbReference type="ARBA" id="ARBA00023027"/>
    </source>
</evidence>